<feature type="domain" description="AB hydrolase-1" evidence="2">
    <location>
        <begin position="51"/>
        <end position="154"/>
    </location>
</feature>
<name>A0A848MDW5_PAELE</name>
<dbReference type="AlphaFoldDB" id="A0A848MDW5"/>
<sequence length="291" mass="33702">MKRYKNTSGRQLIYDSYNTLLKSWKTDFEEKDIETSYGQTHIIVAGDPQRPPLLLFHGTADNSAMMWVYNIKELSKQFYVLAVDAIGGSGKSEPNADYYKQFNQIIWIDEILAGLGIQQTNICGVSYGAYLSYFYTLKRPSRVHKIVCLAGGIPSSQFEVMSRMLAAFLPEALFPTEKNCRKLLKKLSGPYYSRLEVNEILMKHWYYLLKYFNNRSMMQHKIQIHKDSELTILNGKVMFLIGQYDRLSNHSKAIKRLQDNKINYKIIKDAGHAINHEQSDIINKEIIEFLS</sequence>
<proteinExistence type="predicted"/>
<dbReference type="InterPro" id="IPR000073">
    <property type="entry name" value="AB_hydrolase_1"/>
</dbReference>
<evidence type="ECO:0000313" key="3">
    <source>
        <dbReference type="EMBL" id="NMO98283.1"/>
    </source>
</evidence>
<comment type="caution">
    <text evidence="3">The sequence shown here is derived from an EMBL/GenBank/DDBJ whole genome shotgun (WGS) entry which is preliminary data.</text>
</comment>
<keyword evidence="1 3" id="KW-0378">Hydrolase</keyword>
<dbReference type="Pfam" id="PF00561">
    <property type="entry name" value="Abhydrolase_1"/>
    <property type="match status" value="1"/>
</dbReference>
<organism evidence="3 4">
    <name type="scientific">Paenibacillus lemnae</name>
    <dbReference type="NCBI Taxonomy" id="1330551"/>
    <lineage>
        <taxon>Bacteria</taxon>
        <taxon>Bacillati</taxon>
        <taxon>Bacillota</taxon>
        <taxon>Bacilli</taxon>
        <taxon>Bacillales</taxon>
        <taxon>Paenibacillaceae</taxon>
        <taxon>Paenibacillus</taxon>
    </lineage>
</organism>
<dbReference type="GO" id="GO:0016020">
    <property type="term" value="C:membrane"/>
    <property type="evidence" value="ECO:0007669"/>
    <property type="project" value="TreeGrafter"/>
</dbReference>
<protein>
    <submittedName>
        <fullName evidence="3">Alpha/beta hydrolase</fullName>
    </submittedName>
</protein>
<accession>A0A848MDW5</accession>
<evidence type="ECO:0000256" key="1">
    <source>
        <dbReference type="ARBA" id="ARBA00022801"/>
    </source>
</evidence>
<keyword evidence="4" id="KW-1185">Reference proteome</keyword>
<dbReference type="InterPro" id="IPR029058">
    <property type="entry name" value="AB_hydrolase_fold"/>
</dbReference>
<dbReference type="RefSeq" id="WP_169507054.1">
    <property type="nucleotide sequence ID" value="NZ_JABBPN010000043.1"/>
</dbReference>
<dbReference type="GO" id="GO:0016787">
    <property type="term" value="F:hydrolase activity"/>
    <property type="evidence" value="ECO:0007669"/>
    <property type="project" value="UniProtKB-KW"/>
</dbReference>
<dbReference type="SUPFAM" id="SSF53474">
    <property type="entry name" value="alpha/beta-Hydrolases"/>
    <property type="match status" value="1"/>
</dbReference>
<dbReference type="Proteomes" id="UP000565468">
    <property type="component" value="Unassembled WGS sequence"/>
</dbReference>
<evidence type="ECO:0000259" key="2">
    <source>
        <dbReference type="Pfam" id="PF00561"/>
    </source>
</evidence>
<reference evidence="3 4" key="1">
    <citation type="submission" date="2020-04" db="EMBL/GenBank/DDBJ databases">
        <title>Paenibacillus algicola sp. nov., a novel marine bacterium producing alginate lyase.</title>
        <authorList>
            <person name="Huang H."/>
        </authorList>
    </citation>
    <scope>NUCLEOTIDE SEQUENCE [LARGE SCALE GENOMIC DNA]</scope>
    <source>
        <strain evidence="3 4">L7-75</strain>
    </source>
</reference>
<gene>
    <name evidence="3" type="ORF">HII30_21300</name>
</gene>
<evidence type="ECO:0000313" key="4">
    <source>
        <dbReference type="Proteomes" id="UP000565468"/>
    </source>
</evidence>
<dbReference type="PANTHER" id="PTHR43798:SF31">
    <property type="entry name" value="AB HYDROLASE SUPERFAMILY PROTEIN YCLE"/>
    <property type="match status" value="1"/>
</dbReference>
<dbReference type="EMBL" id="JABBPN010000043">
    <property type="protein sequence ID" value="NMO98283.1"/>
    <property type="molecule type" value="Genomic_DNA"/>
</dbReference>
<dbReference type="PANTHER" id="PTHR43798">
    <property type="entry name" value="MONOACYLGLYCEROL LIPASE"/>
    <property type="match status" value="1"/>
</dbReference>
<dbReference type="Gene3D" id="3.40.50.1820">
    <property type="entry name" value="alpha/beta hydrolase"/>
    <property type="match status" value="1"/>
</dbReference>
<dbReference type="InterPro" id="IPR050266">
    <property type="entry name" value="AB_hydrolase_sf"/>
</dbReference>